<evidence type="ECO:0000256" key="1">
    <source>
        <dbReference type="SAM" id="MobiDB-lite"/>
    </source>
</evidence>
<dbReference type="AlphaFoldDB" id="A0A0S4VEI2"/>
<dbReference type="EMBL" id="LN899823">
    <property type="protein sequence ID" value="CUV24796.1"/>
    <property type="molecule type" value="Genomic_DNA"/>
</dbReference>
<proteinExistence type="predicted"/>
<gene>
    <name evidence="5" type="ORF">RD1301_v1_3340008</name>
    <name evidence="2" type="ORF">RUN1744_v1_740008</name>
    <name evidence="3" type="ORF">TD1301_v1_190013</name>
    <name evidence="4" type="ORF">TF3108_v1_140078</name>
</gene>
<evidence type="ECO:0000313" key="4">
    <source>
        <dbReference type="EMBL" id="CUV38583.1"/>
    </source>
</evidence>
<feature type="compositionally biased region" description="Low complexity" evidence="1">
    <location>
        <begin position="26"/>
        <end position="41"/>
    </location>
</feature>
<protein>
    <recommendedName>
        <fullName evidence="6">Type III effector protein</fullName>
    </recommendedName>
</protein>
<organism evidence="3">
    <name type="scientific">Ralstonia solanacearum</name>
    <name type="common">Pseudomonas solanacearum</name>
    <dbReference type="NCBI Taxonomy" id="305"/>
    <lineage>
        <taxon>Bacteria</taxon>
        <taxon>Pseudomonadati</taxon>
        <taxon>Pseudomonadota</taxon>
        <taxon>Betaproteobacteria</taxon>
        <taxon>Burkholderiales</taxon>
        <taxon>Burkholderiaceae</taxon>
        <taxon>Ralstonia</taxon>
        <taxon>Ralstonia solanacearum species complex</taxon>
    </lineage>
</organism>
<evidence type="ECO:0008006" key="6">
    <source>
        <dbReference type="Google" id="ProtNLM"/>
    </source>
</evidence>
<evidence type="ECO:0000313" key="3">
    <source>
        <dbReference type="EMBL" id="CUV32769.1"/>
    </source>
</evidence>
<dbReference type="EMBL" id="LN899822">
    <property type="protein sequence ID" value="CUV63338.1"/>
    <property type="molecule type" value="Genomic_DNA"/>
</dbReference>
<dbReference type="EMBL" id="LN899826">
    <property type="protein sequence ID" value="CUV38583.1"/>
    <property type="molecule type" value="Genomic_DNA"/>
</dbReference>
<evidence type="ECO:0000313" key="2">
    <source>
        <dbReference type="EMBL" id="CUV24796.1"/>
    </source>
</evidence>
<accession>A0A0S4VEI2</accession>
<dbReference type="EMBL" id="LN899825">
    <property type="protein sequence ID" value="CUV32769.1"/>
    <property type="molecule type" value="Genomic_DNA"/>
</dbReference>
<feature type="region of interest" description="Disordered" evidence="1">
    <location>
        <begin position="218"/>
        <end position="309"/>
    </location>
</feature>
<reference evidence="3" key="1">
    <citation type="submission" date="2015-10" db="EMBL/GenBank/DDBJ databases">
        <authorList>
            <person name="Gilbert D.G."/>
        </authorList>
    </citation>
    <scope>NUCLEOTIDE SEQUENCE</scope>
    <source>
        <strain evidence="3">Phyl III-seqv23</strain>
    </source>
</reference>
<evidence type="ECO:0000313" key="5">
    <source>
        <dbReference type="EMBL" id="CUV63338.1"/>
    </source>
</evidence>
<sequence length="309" mass="32203">MPPPIRNARTTPPSFDPSAAGDDLRATPPRTAAAPTHRTAPSQLAGLPSRPRAQPPRQDPTPASLAPRGNTPAGSATGRLIALALANPAANRTPGRLAGGRHLPSIDNGNPVLASRNFTFGELAEASVAALLANYLRPPSIALDDPQARGPAPTPLAGLQLRTRALSLAQEPSGLGSVHAPLAFLPDIVTAALANSNRLRDLPDRHPASVLANRLRGVGPARSRPIPGTRAARGSNPGRLGTAMPAASQDRRCMAPRAQPGREPSVRQPPCPAERLRIVPARASRRVPQGAGRHPATGRAQRCLPRPVF</sequence>
<feature type="region of interest" description="Disordered" evidence="1">
    <location>
        <begin position="1"/>
        <end position="75"/>
    </location>
</feature>
<name>A0A0S4VEI2_RALSL</name>